<dbReference type="PANTHER" id="PTHR10314">
    <property type="entry name" value="CYSTATHIONINE BETA-SYNTHASE"/>
    <property type="match status" value="1"/>
</dbReference>
<dbReference type="SUPFAM" id="SSF53686">
    <property type="entry name" value="Tryptophan synthase beta subunit-like PLP-dependent enzymes"/>
    <property type="match status" value="1"/>
</dbReference>
<sequence>MAASLVNGCASGLSLESDDRMNNNSARSSNSLESRLPCNSRSLTLVDRPLSPAQCPPVPGSHRQPAGLVGNTPVLRISEPLTAADRGFWAKLEGFNPGGSMKDRPAVHMVERARARGELRPGARIVESTSGSLGLGLALAGMVYRHPVTVVTDPGMEPIVQNMLRAYGAEVDVVTEPHPVGGWQQARKDRIAQLLAADPDAWCPNQYNNPENVDAYRPLALELLDQLGRIDVLVCSVGTGGHSAGVARVLREANPDLKVIGVDTVGSTIFGQPAATRLMRGLGSSIYPRNVDYAAFDEVHWVAPAEAVWAARALAATHHASGGWSVGAVGLVAGWAARTMPAETTIAAVFPDGPQRYFDTIYNDNYCREHGLLDQLPPEEPAVIDHPTDQVVQSWTRCATVVDPTGAMQ</sequence>
<dbReference type="PROSITE" id="PS00901">
    <property type="entry name" value="CYS_SYNTHASE"/>
    <property type="match status" value="1"/>
</dbReference>
<protein>
    <submittedName>
        <fullName evidence="5">Pyridoxal phosphate-dependent protein CysK2</fullName>
    </submittedName>
</protein>
<dbReference type="InterPro" id="IPR050214">
    <property type="entry name" value="Cys_Synth/Cystath_Beta-Synth"/>
</dbReference>
<dbReference type="InterPro" id="IPR001216">
    <property type="entry name" value="P-phosphate_BS"/>
</dbReference>
<keyword evidence="2" id="KW-0663">Pyridoxal phosphate</keyword>
<proteinExistence type="predicted"/>
<evidence type="ECO:0000256" key="1">
    <source>
        <dbReference type="ARBA" id="ARBA00001933"/>
    </source>
</evidence>
<dbReference type="InterPro" id="IPR001926">
    <property type="entry name" value="TrpB-like_PALP"/>
</dbReference>
<evidence type="ECO:0000256" key="2">
    <source>
        <dbReference type="ARBA" id="ARBA00022898"/>
    </source>
</evidence>
<feature type="domain" description="Tryptophan synthase beta chain-like PALP" evidence="4">
    <location>
        <begin position="68"/>
        <end position="352"/>
    </location>
</feature>
<keyword evidence="6" id="KW-1185">Reference proteome</keyword>
<dbReference type="CDD" id="cd01561">
    <property type="entry name" value="CBS_like"/>
    <property type="match status" value="1"/>
</dbReference>
<reference evidence="5 6" key="1">
    <citation type="journal article" date="2019" name="Emerg. Microbes Infect.">
        <title>Comprehensive subspecies identification of 175 nontuberculous mycobacteria species based on 7547 genomic profiles.</title>
        <authorList>
            <person name="Matsumoto Y."/>
            <person name="Kinjo T."/>
            <person name="Motooka D."/>
            <person name="Nabeya D."/>
            <person name="Jung N."/>
            <person name="Uechi K."/>
            <person name="Horii T."/>
            <person name="Iida T."/>
            <person name="Fujita J."/>
            <person name="Nakamura S."/>
        </authorList>
    </citation>
    <scope>NUCLEOTIDE SEQUENCE [LARGE SCALE GENOMIC DNA]</scope>
    <source>
        <strain evidence="5 6">JCM 18565</strain>
    </source>
</reference>
<feature type="compositionally biased region" description="Low complexity" evidence="3">
    <location>
        <begin position="22"/>
        <end position="31"/>
    </location>
</feature>
<geneLocation type="plasmid" evidence="5">
    <name>pJCM18565</name>
</geneLocation>
<organism evidence="5 6">
    <name type="scientific">Mycobacterium paragordonae</name>
    <dbReference type="NCBI Taxonomy" id="1389713"/>
    <lineage>
        <taxon>Bacteria</taxon>
        <taxon>Bacillati</taxon>
        <taxon>Actinomycetota</taxon>
        <taxon>Actinomycetes</taxon>
        <taxon>Mycobacteriales</taxon>
        <taxon>Mycobacteriaceae</taxon>
        <taxon>Mycobacterium</taxon>
    </lineage>
</organism>
<dbReference type="Pfam" id="PF00291">
    <property type="entry name" value="PALP"/>
    <property type="match status" value="1"/>
</dbReference>
<evidence type="ECO:0000259" key="4">
    <source>
        <dbReference type="Pfam" id="PF00291"/>
    </source>
</evidence>
<comment type="caution">
    <text evidence="5">The sequence shown here is derived from an EMBL/GenBank/DDBJ whole genome shotgun (WGS) entry which is preliminary data.</text>
</comment>
<gene>
    <name evidence="5" type="primary">cysK2_1</name>
    <name evidence="5" type="ORF">MPRG_63210</name>
</gene>
<feature type="region of interest" description="Disordered" evidence="3">
    <location>
        <begin position="47"/>
        <end position="69"/>
    </location>
</feature>
<dbReference type="EMBL" id="BLKX01000002">
    <property type="protein sequence ID" value="GFG83045.1"/>
    <property type="molecule type" value="Genomic_DNA"/>
</dbReference>
<dbReference type="Proteomes" id="UP000465240">
    <property type="component" value="Unassembled WGS sequence"/>
</dbReference>
<name>A0ABQ1CFM1_9MYCO</name>
<comment type="cofactor">
    <cofactor evidence="1">
        <name>pyridoxal 5'-phosphate</name>
        <dbReference type="ChEBI" id="CHEBI:597326"/>
    </cofactor>
</comment>
<feature type="region of interest" description="Disordered" evidence="3">
    <location>
        <begin position="13"/>
        <end position="35"/>
    </location>
</feature>
<evidence type="ECO:0000313" key="6">
    <source>
        <dbReference type="Proteomes" id="UP000465240"/>
    </source>
</evidence>
<dbReference type="Gene3D" id="3.40.50.1100">
    <property type="match status" value="2"/>
</dbReference>
<evidence type="ECO:0000256" key="3">
    <source>
        <dbReference type="SAM" id="MobiDB-lite"/>
    </source>
</evidence>
<dbReference type="InterPro" id="IPR036052">
    <property type="entry name" value="TrpB-like_PALP_sf"/>
</dbReference>
<keyword evidence="5" id="KW-0614">Plasmid</keyword>
<evidence type="ECO:0000313" key="5">
    <source>
        <dbReference type="EMBL" id="GFG83045.1"/>
    </source>
</evidence>
<accession>A0ABQ1CFM1</accession>